<evidence type="ECO:0000313" key="2">
    <source>
        <dbReference type="EMBL" id="GHA84488.1"/>
    </source>
</evidence>
<name>A0A918T1I0_9ACTN</name>
<feature type="region of interest" description="Disordered" evidence="1">
    <location>
        <begin position="63"/>
        <end position="110"/>
    </location>
</feature>
<accession>A0A918T1I0</accession>
<organism evidence="2 3">
    <name type="scientific">Streptomyces termitum</name>
    <dbReference type="NCBI Taxonomy" id="67368"/>
    <lineage>
        <taxon>Bacteria</taxon>
        <taxon>Bacillati</taxon>
        <taxon>Actinomycetota</taxon>
        <taxon>Actinomycetes</taxon>
        <taxon>Kitasatosporales</taxon>
        <taxon>Streptomycetaceae</taxon>
        <taxon>Streptomyces</taxon>
    </lineage>
</organism>
<proteinExistence type="predicted"/>
<sequence>MVREAAEAVSAVTASRLMLVTAAVARTALLANLRTFFFKGFLIGCMPDRTFLKGDRRQERRRFLRDRSDTFSSGQHEVPGGGIPEEQGAKTGREPWRTDESGRQDGPDLR</sequence>
<evidence type="ECO:0000313" key="3">
    <source>
        <dbReference type="Proteomes" id="UP000644020"/>
    </source>
</evidence>
<dbReference type="AlphaFoldDB" id="A0A918T1I0"/>
<feature type="compositionally biased region" description="Basic and acidic residues" evidence="1">
    <location>
        <begin position="87"/>
        <end position="110"/>
    </location>
</feature>
<reference evidence="2" key="2">
    <citation type="submission" date="2020-09" db="EMBL/GenBank/DDBJ databases">
        <authorList>
            <person name="Sun Q."/>
            <person name="Ohkuma M."/>
        </authorList>
    </citation>
    <scope>NUCLEOTIDE SEQUENCE</scope>
    <source>
        <strain evidence="2">JCM 4518</strain>
    </source>
</reference>
<dbReference type="EMBL" id="BMUL01000007">
    <property type="protein sequence ID" value="GHA84488.1"/>
    <property type="molecule type" value="Genomic_DNA"/>
</dbReference>
<reference evidence="2" key="1">
    <citation type="journal article" date="2014" name="Int. J. Syst. Evol. Microbiol.">
        <title>Complete genome sequence of Corynebacterium casei LMG S-19264T (=DSM 44701T), isolated from a smear-ripened cheese.</title>
        <authorList>
            <consortium name="US DOE Joint Genome Institute (JGI-PGF)"/>
            <person name="Walter F."/>
            <person name="Albersmeier A."/>
            <person name="Kalinowski J."/>
            <person name="Ruckert C."/>
        </authorList>
    </citation>
    <scope>NUCLEOTIDE SEQUENCE</scope>
    <source>
        <strain evidence="2">JCM 4518</strain>
    </source>
</reference>
<evidence type="ECO:0000256" key="1">
    <source>
        <dbReference type="SAM" id="MobiDB-lite"/>
    </source>
</evidence>
<gene>
    <name evidence="2" type="ORF">GCM10010305_30310</name>
</gene>
<protein>
    <submittedName>
        <fullName evidence="2">Uncharacterized protein</fullName>
    </submittedName>
</protein>
<dbReference type="Proteomes" id="UP000644020">
    <property type="component" value="Unassembled WGS sequence"/>
</dbReference>
<comment type="caution">
    <text evidence="2">The sequence shown here is derived from an EMBL/GenBank/DDBJ whole genome shotgun (WGS) entry which is preliminary data.</text>
</comment>
<keyword evidence="3" id="KW-1185">Reference proteome</keyword>